<evidence type="ECO:0000313" key="2">
    <source>
        <dbReference type="Proteomes" id="UP000190367"/>
    </source>
</evidence>
<accession>A0A1T4RJ60</accession>
<sequence>MRIPGVKTKVTSREQLRSSFTFLVQGFTLLFKDENAFFQECCKNSVMPLFQALSGKHSPQYPYML</sequence>
<protein>
    <submittedName>
        <fullName evidence="1">Uncharacterized protein</fullName>
    </submittedName>
</protein>
<dbReference type="Proteomes" id="UP000190367">
    <property type="component" value="Unassembled WGS sequence"/>
</dbReference>
<keyword evidence="2" id="KW-1185">Reference proteome</keyword>
<gene>
    <name evidence="1" type="ORF">SAMN04488128_1021209</name>
</gene>
<reference evidence="2" key="1">
    <citation type="submission" date="2017-02" db="EMBL/GenBank/DDBJ databases">
        <authorList>
            <person name="Varghese N."/>
            <person name="Submissions S."/>
        </authorList>
    </citation>
    <scope>NUCLEOTIDE SEQUENCE [LARGE SCALE GENOMIC DNA]</scope>
    <source>
        <strain evidence="2">DSM 22224</strain>
    </source>
</reference>
<dbReference type="AlphaFoldDB" id="A0A1T4RJ60"/>
<name>A0A1T4RJ60_9BACT</name>
<proteinExistence type="predicted"/>
<evidence type="ECO:0000313" key="1">
    <source>
        <dbReference type="EMBL" id="SKA16003.1"/>
    </source>
</evidence>
<dbReference type="EMBL" id="FUWZ01000002">
    <property type="protein sequence ID" value="SKA16003.1"/>
    <property type="molecule type" value="Genomic_DNA"/>
</dbReference>
<organism evidence="1 2">
    <name type="scientific">Chitinophaga eiseniae</name>
    <dbReference type="NCBI Taxonomy" id="634771"/>
    <lineage>
        <taxon>Bacteria</taxon>
        <taxon>Pseudomonadati</taxon>
        <taxon>Bacteroidota</taxon>
        <taxon>Chitinophagia</taxon>
        <taxon>Chitinophagales</taxon>
        <taxon>Chitinophagaceae</taxon>
        <taxon>Chitinophaga</taxon>
    </lineage>
</organism>